<dbReference type="PANTHER" id="PTHR43877">
    <property type="entry name" value="AMINOALKYLPHOSPHONATE N-ACETYLTRANSFERASE-RELATED-RELATED"/>
    <property type="match status" value="1"/>
</dbReference>
<keyword evidence="2" id="KW-0012">Acyltransferase</keyword>
<dbReference type="GO" id="GO:0016747">
    <property type="term" value="F:acyltransferase activity, transferring groups other than amino-acyl groups"/>
    <property type="evidence" value="ECO:0007669"/>
    <property type="project" value="InterPro"/>
</dbReference>
<evidence type="ECO:0000256" key="2">
    <source>
        <dbReference type="ARBA" id="ARBA00023315"/>
    </source>
</evidence>
<keyword evidence="1 4" id="KW-0808">Transferase</keyword>
<gene>
    <name evidence="4" type="ORF">HNQ77_001239</name>
</gene>
<dbReference type="InterPro" id="IPR016181">
    <property type="entry name" value="Acyl_CoA_acyltransferase"/>
</dbReference>
<evidence type="ECO:0000259" key="3">
    <source>
        <dbReference type="PROSITE" id="PS51186"/>
    </source>
</evidence>
<comment type="caution">
    <text evidence="4">The sequence shown here is derived from an EMBL/GenBank/DDBJ whole genome shotgun (WGS) entry which is preliminary data.</text>
</comment>
<name>A0A841JS86_9BACT</name>
<dbReference type="Proteomes" id="UP000538666">
    <property type="component" value="Unassembled WGS sequence"/>
</dbReference>
<evidence type="ECO:0000256" key="1">
    <source>
        <dbReference type="ARBA" id="ARBA00022679"/>
    </source>
</evidence>
<dbReference type="PANTHER" id="PTHR43877:SF1">
    <property type="entry name" value="ACETYLTRANSFERASE"/>
    <property type="match status" value="1"/>
</dbReference>
<dbReference type="AlphaFoldDB" id="A0A841JS86"/>
<dbReference type="SUPFAM" id="SSF55729">
    <property type="entry name" value="Acyl-CoA N-acyltransferases (Nat)"/>
    <property type="match status" value="1"/>
</dbReference>
<dbReference type="EMBL" id="JACHEK010000002">
    <property type="protein sequence ID" value="MBB6143295.1"/>
    <property type="molecule type" value="Genomic_DNA"/>
</dbReference>
<accession>A0A841JS86</accession>
<protein>
    <submittedName>
        <fullName evidence="4">Putative N-acetyltransferase YhbS</fullName>
    </submittedName>
</protein>
<dbReference type="Pfam" id="PF00583">
    <property type="entry name" value="Acetyltransf_1"/>
    <property type="match status" value="1"/>
</dbReference>
<dbReference type="PROSITE" id="PS51186">
    <property type="entry name" value="GNAT"/>
    <property type="match status" value="1"/>
</dbReference>
<proteinExistence type="predicted"/>
<reference evidence="4 5" key="1">
    <citation type="submission" date="2020-08" db="EMBL/GenBank/DDBJ databases">
        <title>Genomic Encyclopedia of Type Strains, Phase IV (KMG-IV): sequencing the most valuable type-strain genomes for metagenomic binning, comparative biology and taxonomic classification.</title>
        <authorList>
            <person name="Goeker M."/>
        </authorList>
    </citation>
    <scope>NUCLEOTIDE SEQUENCE [LARGE SCALE GENOMIC DNA]</scope>
    <source>
        <strain evidence="4 5">DSM 103733</strain>
    </source>
</reference>
<evidence type="ECO:0000313" key="4">
    <source>
        <dbReference type="EMBL" id="MBB6143295.1"/>
    </source>
</evidence>
<organism evidence="4 5">
    <name type="scientific">Silvibacterium bohemicum</name>
    <dbReference type="NCBI Taxonomy" id="1577686"/>
    <lineage>
        <taxon>Bacteria</taxon>
        <taxon>Pseudomonadati</taxon>
        <taxon>Acidobacteriota</taxon>
        <taxon>Terriglobia</taxon>
        <taxon>Terriglobales</taxon>
        <taxon>Acidobacteriaceae</taxon>
        <taxon>Silvibacterium</taxon>
    </lineage>
</organism>
<dbReference type="Gene3D" id="3.40.630.30">
    <property type="match status" value="1"/>
</dbReference>
<dbReference type="CDD" id="cd04301">
    <property type="entry name" value="NAT_SF"/>
    <property type="match status" value="1"/>
</dbReference>
<dbReference type="InterPro" id="IPR050832">
    <property type="entry name" value="Bact_Acetyltransf"/>
</dbReference>
<feature type="domain" description="N-acetyltransferase" evidence="3">
    <location>
        <begin position="1"/>
        <end position="144"/>
    </location>
</feature>
<evidence type="ECO:0000313" key="5">
    <source>
        <dbReference type="Proteomes" id="UP000538666"/>
    </source>
</evidence>
<dbReference type="RefSeq" id="WP_050062191.1">
    <property type="nucleotide sequence ID" value="NZ_JACHEK010000002.1"/>
</dbReference>
<sequence length="157" mass="17615">MNIRLATEGDFDAVMRLINAAFQIERFFKAKDRVDAPMLQEYFDKGVFLLDEEGGRLLGCVFVELKGDRAYLGLLSVDPSRQKNGIGRRLTAAAEEFARESGAHFMDITVVNLRTELPAIYEKLGYTVTGTAPFPGVQMPITQPCYFICMSKELGHR</sequence>
<keyword evidence="5" id="KW-1185">Reference proteome</keyword>
<dbReference type="InterPro" id="IPR000182">
    <property type="entry name" value="GNAT_dom"/>
</dbReference>